<evidence type="ECO:0000256" key="2">
    <source>
        <dbReference type="ARBA" id="ARBA00023125"/>
    </source>
</evidence>
<evidence type="ECO:0000259" key="4">
    <source>
        <dbReference type="PROSITE" id="PS50043"/>
    </source>
</evidence>
<dbReference type="Gene3D" id="3.30.450.20">
    <property type="entry name" value="PAS domain"/>
    <property type="match status" value="1"/>
</dbReference>
<evidence type="ECO:0000313" key="6">
    <source>
        <dbReference type="Proteomes" id="UP000005551"/>
    </source>
</evidence>
<dbReference type="CDD" id="cd06170">
    <property type="entry name" value="LuxR_C_like"/>
    <property type="match status" value="1"/>
</dbReference>
<dbReference type="PRINTS" id="PR00038">
    <property type="entry name" value="HTHLUXR"/>
</dbReference>
<dbReference type="OrthoDB" id="9797341at2"/>
<keyword evidence="6" id="KW-1185">Reference proteome</keyword>
<dbReference type="PROSITE" id="PS50043">
    <property type="entry name" value="HTH_LUXR_2"/>
    <property type="match status" value="1"/>
</dbReference>
<evidence type="ECO:0000256" key="3">
    <source>
        <dbReference type="ARBA" id="ARBA00023163"/>
    </source>
</evidence>
<accession>I5C168</accession>
<dbReference type="SUPFAM" id="SSF46894">
    <property type="entry name" value="C-terminal effector domain of the bipartite response regulators"/>
    <property type="match status" value="1"/>
</dbReference>
<dbReference type="Gene3D" id="1.10.10.10">
    <property type="entry name" value="Winged helix-like DNA-binding domain superfamily/Winged helix DNA-binding domain"/>
    <property type="match status" value="1"/>
</dbReference>
<protein>
    <submittedName>
        <fullName evidence="5">LuxR family transcriptional regulator</fullName>
    </submittedName>
</protein>
<dbReference type="GO" id="GO:0006355">
    <property type="term" value="P:regulation of DNA-templated transcription"/>
    <property type="evidence" value="ECO:0007669"/>
    <property type="project" value="InterPro"/>
</dbReference>
<dbReference type="PROSITE" id="PS00622">
    <property type="entry name" value="HTH_LUXR_1"/>
    <property type="match status" value="1"/>
</dbReference>
<proteinExistence type="predicted"/>
<sequence length="245" mass="27918">MEDRRSLYRGLTLQELCGELSRLEAQIGMPHAIFLFSFDYVTERLAYRSFHVDTFLGSPPDEGRSLLTKEAALSHVYEEDRARLFHFQAIVLDLLETLPQSVRETVQTSYHLRWLMAKTGEVVWLSTIARPYTMTLDGKLHFDLHVASVLSSPPAHRGLEWSIRYVDVHGQHIEEKRTFAFLEAGLTAREEEVLNGLLMGSTVDQIAETLCLSLHTVNTHKRNIFKKTGVTSVSGLLKVIYETKT</sequence>
<keyword evidence="2" id="KW-0238">DNA-binding</keyword>
<dbReference type="STRING" id="1189621.A3SI_13033"/>
<name>I5C168_9BACT</name>
<dbReference type="Pfam" id="PF00196">
    <property type="entry name" value="GerE"/>
    <property type="match status" value="1"/>
</dbReference>
<evidence type="ECO:0000313" key="5">
    <source>
        <dbReference type="EMBL" id="EIM75570.1"/>
    </source>
</evidence>
<dbReference type="GO" id="GO:0003677">
    <property type="term" value="F:DNA binding"/>
    <property type="evidence" value="ECO:0007669"/>
    <property type="project" value="UniProtKB-KW"/>
</dbReference>
<dbReference type="InterPro" id="IPR016032">
    <property type="entry name" value="Sig_transdc_resp-reg_C-effctor"/>
</dbReference>
<feature type="domain" description="HTH luxR-type" evidence="4">
    <location>
        <begin position="179"/>
        <end position="244"/>
    </location>
</feature>
<dbReference type="InterPro" id="IPR000792">
    <property type="entry name" value="Tscrpt_reg_LuxR_C"/>
</dbReference>
<gene>
    <name evidence="5" type="ORF">A3SI_13033</name>
</gene>
<dbReference type="PANTHER" id="PTHR44688">
    <property type="entry name" value="DNA-BINDING TRANSCRIPTIONAL ACTIVATOR DEVR_DOSR"/>
    <property type="match status" value="1"/>
</dbReference>
<organism evidence="5 6">
    <name type="scientific">Nitritalea halalkaliphila LW7</name>
    <dbReference type="NCBI Taxonomy" id="1189621"/>
    <lineage>
        <taxon>Bacteria</taxon>
        <taxon>Pseudomonadati</taxon>
        <taxon>Bacteroidota</taxon>
        <taxon>Cytophagia</taxon>
        <taxon>Cytophagales</taxon>
        <taxon>Cyclobacteriaceae</taxon>
        <taxon>Nitritalea</taxon>
    </lineage>
</organism>
<dbReference type="PANTHER" id="PTHR44688:SF16">
    <property type="entry name" value="DNA-BINDING TRANSCRIPTIONAL ACTIVATOR DEVR_DOSR"/>
    <property type="match status" value="1"/>
</dbReference>
<keyword evidence="1" id="KW-0805">Transcription regulation</keyword>
<dbReference type="EMBL" id="AJYA01000029">
    <property type="protein sequence ID" value="EIM75570.1"/>
    <property type="molecule type" value="Genomic_DNA"/>
</dbReference>
<reference evidence="5 6" key="1">
    <citation type="submission" date="2012-05" db="EMBL/GenBank/DDBJ databases">
        <title>Genome sequence of Nitritalea halalkaliphila LW7.</title>
        <authorList>
            <person name="Jangir P.K."/>
            <person name="Singh A."/>
            <person name="Shivaji S."/>
            <person name="Sharma R."/>
        </authorList>
    </citation>
    <scope>NUCLEOTIDE SEQUENCE [LARGE SCALE GENOMIC DNA]</scope>
    <source>
        <strain evidence="5 6">LW7</strain>
    </source>
</reference>
<dbReference type="Proteomes" id="UP000005551">
    <property type="component" value="Unassembled WGS sequence"/>
</dbReference>
<dbReference type="RefSeq" id="WP_009055772.1">
    <property type="nucleotide sequence ID" value="NZ_AJYA01000029.1"/>
</dbReference>
<evidence type="ECO:0000256" key="1">
    <source>
        <dbReference type="ARBA" id="ARBA00023015"/>
    </source>
</evidence>
<dbReference type="SMART" id="SM00421">
    <property type="entry name" value="HTH_LUXR"/>
    <property type="match status" value="1"/>
</dbReference>
<dbReference type="InterPro" id="IPR036388">
    <property type="entry name" value="WH-like_DNA-bd_sf"/>
</dbReference>
<comment type="caution">
    <text evidence="5">The sequence shown here is derived from an EMBL/GenBank/DDBJ whole genome shotgun (WGS) entry which is preliminary data.</text>
</comment>
<dbReference type="AlphaFoldDB" id="I5C168"/>
<keyword evidence="3" id="KW-0804">Transcription</keyword>